<accession>A0A099KT79</accession>
<gene>
    <name evidence="2" type="ORF">GAB14E_2529</name>
</gene>
<dbReference type="AlphaFoldDB" id="A0A099KT79"/>
<dbReference type="InterPro" id="IPR047794">
    <property type="entry name" value="C45_proenzyme-like"/>
</dbReference>
<dbReference type="InterPro" id="IPR005079">
    <property type="entry name" value="Peptidase_C45_hydrolase"/>
</dbReference>
<dbReference type="GO" id="GO:0016740">
    <property type="term" value="F:transferase activity"/>
    <property type="evidence" value="ECO:0007669"/>
    <property type="project" value="UniProtKB-KW"/>
</dbReference>
<dbReference type="Proteomes" id="UP000029868">
    <property type="component" value="Unassembled WGS sequence"/>
</dbReference>
<proteinExistence type="predicted"/>
<evidence type="ECO:0000313" key="2">
    <source>
        <dbReference type="EMBL" id="KGJ93974.1"/>
    </source>
</evidence>
<keyword evidence="2" id="KW-0808">Transferase</keyword>
<reference evidence="2 3" key="1">
    <citation type="submission" date="2014-08" db="EMBL/GenBank/DDBJ databases">
        <title>Genomic and Phenotypic Diversity of Colwellia psychrerythraea strains from Disparate Marine Basins.</title>
        <authorList>
            <person name="Techtmann S.M."/>
            <person name="Stelling S.C."/>
            <person name="Utturkar S.M."/>
            <person name="Alshibli N."/>
            <person name="Harris A."/>
            <person name="Brown S.D."/>
            <person name="Hazen T.C."/>
        </authorList>
    </citation>
    <scope>NUCLEOTIDE SEQUENCE [LARGE SCALE GENOMIC DNA]</scope>
    <source>
        <strain evidence="2 3">GAB14E</strain>
    </source>
</reference>
<dbReference type="Gene3D" id="3.60.60.10">
    <property type="entry name" value="Penicillin V Acylase, Chain A"/>
    <property type="match status" value="1"/>
</dbReference>
<dbReference type="SUPFAM" id="SSF56235">
    <property type="entry name" value="N-terminal nucleophile aminohydrolases (Ntn hydrolases)"/>
    <property type="match status" value="1"/>
</dbReference>
<dbReference type="PANTHER" id="PTHR34180:SF1">
    <property type="entry name" value="BETA-ALANYL-DOPAMINE_CARCININE HYDROLASE"/>
    <property type="match status" value="1"/>
</dbReference>
<sequence length="330" mass="37152">MIEQTPKLGFSSQQEHFLGEKLALTYAKTWPAYHRWLSRAPERVTAEEGREQIRHYMPELISTYDGLCHAFGADEQTCAFLCLYKPPVFRSGCSQASKTTNGIELVRNYDFPSQLCDRLLLHTNWNGTRVIAMTDCLWGVIDGMNEHGLAVSLAYGGRQVHGDGFAITIVLRYLLEFCKNTEQAVKVLNRVPIHMPYNVTLVDRHGISKTVVICPGEKVLVNSLAFATNHQDGSPIEDIDAIADSYTRAQYLSARINDPREAENSLTSLFLQSPLLRKSSDWHGWGTLYTARYQPLLGIVELHWPGGQILRQSFDNFIEGDISVTSPAYL</sequence>
<organism evidence="2 3">
    <name type="scientific">Colwellia psychrerythraea</name>
    <name type="common">Vibrio psychroerythus</name>
    <dbReference type="NCBI Taxonomy" id="28229"/>
    <lineage>
        <taxon>Bacteria</taxon>
        <taxon>Pseudomonadati</taxon>
        <taxon>Pseudomonadota</taxon>
        <taxon>Gammaproteobacteria</taxon>
        <taxon>Alteromonadales</taxon>
        <taxon>Colwelliaceae</taxon>
        <taxon>Colwellia</taxon>
    </lineage>
</organism>
<comment type="caution">
    <text evidence="2">The sequence shown here is derived from an EMBL/GenBank/DDBJ whole genome shotgun (WGS) entry which is preliminary data.</text>
</comment>
<name>A0A099KT79_COLPS</name>
<dbReference type="EMBL" id="JQEC01000021">
    <property type="protein sequence ID" value="KGJ93974.1"/>
    <property type="molecule type" value="Genomic_DNA"/>
</dbReference>
<dbReference type="RefSeq" id="WP_033082176.1">
    <property type="nucleotide sequence ID" value="NZ_JQEC01000021.1"/>
</dbReference>
<dbReference type="InterPro" id="IPR029055">
    <property type="entry name" value="Ntn_hydrolases_N"/>
</dbReference>
<dbReference type="NCBIfam" id="NF040521">
    <property type="entry name" value="C45_proenzyme"/>
    <property type="match status" value="1"/>
</dbReference>
<evidence type="ECO:0000313" key="3">
    <source>
        <dbReference type="Proteomes" id="UP000029868"/>
    </source>
</evidence>
<dbReference type="PANTHER" id="PTHR34180">
    <property type="entry name" value="PEPTIDASE C45"/>
    <property type="match status" value="1"/>
</dbReference>
<feature type="domain" description="Peptidase C45 hydrolase" evidence="1">
    <location>
        <begin position="101"/>
        <end position="302"/>
    </location>
</feature>
<protein>
    <submittedName>
        <fullName evidence="2">Peptidase C45 acyl-coenzyme A:6-aminopenicillanic acid acyl-transferase</fullName>
    </submittedName>
</protein>
<dbReference type="InterPro" id="IPR047801">
    <property type="entry name" value="Peptidase_C45"/>
</dbReference>
<dbReference type="OrthoDB" id="8617387at2"/>
<dbReference type="PATRIC" id="fig|28229.3.peg.2152"/>
<evidence type="ECO:0000259" key="1">
    <source>
        <dbReference type="Pfam" id="PF03417"/>
    </source>
</evidence>
<dbReference type="Pfam" id="PF03417">
    <property type="entry name" value="AAT"/>
    <property type="match status" value="1"/>
</dbReference>